<dbReference type="NCBIfam" id="TIGR00813">
    <property type="entry name" value="sss"/>
    <property type="match status" value="1"/>
</dbReference>
<protein>
    <recommendedName>
        <fullName evidence="15">Sodium-dependent multivitamin transporter</fullName>
    </recommendedName>
</protein>
<keyword evidence="8" id="KW-0406">Ion transport</keyword>
<comment type="subcellular location">
    <subcellularLocation>
        <location evidence="1">Cell membrane</location>
        <topology evidence="1">Multi-pass membrane protein</topology>
    </subcellularLocation>
</comment>
<dbReference type="AlphaFoldDB" id="A0AAE1AT94"/>
<comment type="similarity">
    <text evidence="2 11">Belongs to the sodium:solute symporter (SSF) (TC 2.A.21) family.</text>
</comment>
<feature type="transmembrane region" description="Helical" evidence="12">
    <location>
        <begin position="15"/>
        <end position="34"/>
    </location>
</feature>
<feature type="transmembrane region" description="Helical" evidence="12">
    <location>
        <begin position="187"/>
        <end position="206"/>
    </location>
</feature>
<feature type="transmembrane region" description="Helical" evidence="12">
    <location>
        <begin position="326"/>
        <end position="352"/>
    </location>
</feature>
<keyword evidence="4" id="KW-1003">Cell membrane</keyword>
<accession>A0AAE1AT94</accession>
<proteinExistence type="inferred from homology"/>
<evidence type="ECO:0000256" key="11">
    <source>
        <dbReference type="RuleBase" id="RU362091"/>
    </source>
</evidence>
<feature type="transmembrane region" description="Helical" evidence="12">
    <location>
        <begin position="54"/>
        <end position="74"/>
    </location>
</feature>
<evidence type="ECO:0000256" key="8">
    <source>
        <dbReference type="ARBA" id="ARBA00023065"/>
    </source>
</evidence>
<dbReference type="EMBL" id="JAWDGP010001257">
    <property type="protein sequence ID" value="KAK3793345.1"/>
    <property type="molecule type" value="Genomic_DNA"/>
</dbReference>
<feature type="transmembrane region" description="Helical" evidence="12">
    <location>
        <begin position="552"/>
        <end position="573"/>
    </location>
</feature>
<feature type="transmembrane region" description="Helical" evidence="12">
    <location>
        <begin position="279"/>
        <end position="306"/>
    </location>
</feature>
<evidence type="ECO:0000256" key="3">
    <source>
        <dbReference type="ARBA" id="ARBA00022448"/>
    </source>
</evidence>
<name>A0AAE1AT94_9GAST</name>
<evidence type="ECO:0000256" key="2">
    <source>
        <dbReference type="ARBA" id="ARBA00006434"/>
    </source>
</evidence>
<feature type="transmembrane region" description="Helical" evidence="12">
    <location>
        <begin position="417"/>
        <end position="437"/>
    </location>
</feature>
<dbReference type="InterPro" id="IPR038377">
    <property type="entry name" value="Na/Glc_symporter_sf"/>
</dbReference>
<keyword evidence="10" id="KW-0739">Sodium transport</keyword>
<evidence type="ECO:0000256" key="6">
    <source>
        <dbReference type="ARBA" id="ARBA00022989"/>
    </source>
</evidence>
<evidence type="ECO:0000256" key="4">
    <source>
        <dbReference type="ARBA" id="ARBA00022475"/>
    </source>
</evidence>
<evidence type="ECO:0000313" key="14">
    <source>
        <dbReference type="Proteomes" id="UP001283361"/>
    </source>
</evidence>
<dbReference type="GO" id="GO:0005886">
    <property type="term" value="C:plasma membrane"/>
    <property type="evidence" value="ECO:0007669"/>
    <property type="project" value="UniProtKB-SubCell"/>
</dbReference>
<keyword evidence="9 12" id="KW-0472">Membrane</keyword>
<gene>
    <name evidence="13" type="ORF">RRG08_012107</name>
</gene>
<evidence type="ECO:0000256" key="5">
    <source>
        <dbReference type="ARBA" id="ARBA00022692"/>
    </source>
</evidence>
<dbReference type="Proteomes" id="UP001283361">
    <property type="component" value="Unassembled WGS sequence"/>
</dbReference>
<reference evidence="13" key="1">
    <citation type="journal article" date="2023" name="G3 (Bethesda)">
        <title>A reference genome for the long-term kleptoplast-retaining sea slug Elysia crispata morphotype clarki.</title>
        <authorList>
            <person name="Eastman K.E."/>
            <person name="Pendleton A.L."/>
            <person name="Shaikh M.A."/>
            <person name="Suttiyut T."/>
            <person name="Ogas R."/>
            <person name="Tomko P."/>
            <person name="Gavelis G."/>
            <person name="Widhalm J.R."/>
            <person name="Wisecaver J.H."/>
        </authorList>
    </citation>
    <scope>NUCLEOTIDE SEQUENCE</scope>
    <source>
        <strain evidence="13">ECLA1</strain>
    </source>
</reference>
<keyword evidence="3" id="KW-0813">Transport</keyword>
<organism evidence="13 14">
    <name type="scientific">Elysia crispata</name>
    <name type="common">lettuce slug</name>
    <dbReference type="NCBI Taxonomy" id="231223"/>
    <lineage>
        <taxon>Eukaryota</taxon>
        <taxon>Metazoa</taxon>
        <taxon>Spiralia</taxon>
        <taxon>Lophotrochozoa</taxon>
        <taxon>Mollusca</taxon>
        <taxon>Gastropoda</taxon>
        <taxon>Heterobranchia</taxon>
        <taxon>Euthyneura</taxon>
        <taxon>Panpulmonata</taxon>
        <taxon>Sacoglossa</taxon>
        <taxon>Placobranchoidea</taxon>
        <taxon>Plakobranchidae</taxon>
        <taxon>Elysia</taxon>
    </lineage>
</organism>
<dbReference type="PROSITE" id="PS50283">
    <property type="entry name" value="NA_SOLUT_SYMP_3"/>
    <property type="match status" value="1"/>
</dbReference>
<evidence type="ECO:0000256" key="12">
    <source>
        <dbReference type="SAM" id="Phobius"/>
    </source>
</evidence>
<keyword evidence="5 12" id="KW-0812">Transmembrane</keyword>
<dbReference type="PANTHER" id="PTHR42985:SF40">
    <property type="entry name" value="LD47995P-RELATED"/>
    <property type="match status" value="1"/>
</dbReference>
<evidence type="ECO:0000256" key="7">
    <source>
        <dbReference type="ARBA" id="ARBA00023053"/>
    </source>
</evidence>
<evidence type="ECO:0000256" key="1">
    <source>
        <dbReference type="ARBA" id="ARBA00004651"/>
    </source>
</evidence>
<feature type="transmembrane region" description="Helical" evidence="12">
    <location>
        <begin position="128"/>
        <end position="149"/>
    </location>
</feature>
<dbReference type="Gene3D" id="1.20.1730.10">
    <property type="entry name" value="Sodium/glucose cotransporter"/>
    <property type="match status" value="1"/>
</dbReference>
<dbReference type="Pfam" id="PF00474">
    <property type="entry name" value="SSF"/>
    <property type="match status" value="1"/>
</dbReference>
<dbReference type="GO" id="GO:0006814">
    <property type="term" value="P:sodium ion transport"/>
    <property type="evidence" value="ECO:0007669"/>
    <property type="project" value="UniProtKB-KW"/>
</dbReference>
<dbReference type="PANTHER" id="PTHR42985">
    <property type="entry name" value="SODIUM-COUPLED MONOCARBOXYLATE TRANSPORTER"/>
    <property type="match status" value="1"/>
</dbReference>
<comment type="caution">
    <text evidence="13">The sequence shown here is derived from an EMBL/GenBank/DDBJ whole genome shotgun (WGS) entry which is preliminary data.</text>
</comment>
<feature type="transmembrane region" description="Helical" evidence="12">
    <location>
        <begin position="381"/>
        <end position="405"/>
    </location>
</feature>
<dbReference type="GO" id="GO:0015293">
    <property type="term" value="F:symporter activity"/>
    <property type="evidence" value="ECO:0007669"/>
    <property type="project" value="TreeGrafter"/>
</dbReference>
<evidence type="ECO:0000256" key="10">
    <source>
        <dbReference type="ARBA" id="ARBA00023201"/>
    </source>
</evidence>
<dbReference type="InterPro" id="IPR001734">
    <property type="entry name" value="Na/solute_symporter"/>
</dbReference>
<evidence type="ECO:0000256" key="9">
    <source>
        <dbReference type="ARBA" id="ARBA00023136"/>
    </source>
</evidence>
<feature type="transmembrane region" description="Helical" evidence="12">
    <location>
        <begin position="242"/>
        <end position="259"/>
    </location>
</feature>
<feature type="transmembrane region" description="Helical" evidence="12">
    <location>
        <begin position="444"/>
        <end position="466"/>
    </location>
</feature>
<evidence type="ECO:0008006" key="15">
    <source>
        <dbReference type="Google" id="ProtNLM"/>
    </source>
</evidence>
<keyword evidence="6 12" id="KW-1133">Transmembrane helix</keyword>
<feature type="transmembrane region" description="Helical" evidence="12">
    <location>
        <begin position="86"/>
        <end position="108"/>
    </location>
</feature>
<keyword evidence="14" id="KW-1185">Reference proteome</keyword>
<evidence type="ECO:0000313" key="13">
    <source>
        <dbReference type="EMBL" id="KAK3793345.1"/>
    </source>
</evidence>
<keyword evidence="7" id="KW-0915">Sodium</keyword>
<dbReference type="InterPro" id="IPR051163">
    <property type="entry name" value="Sodium:Solute_Symporter_SSF"/>
</dbReference>
<sequence length="619" mass="67266">MSSLTDSVSLGPEDYILLAIMLSGSLGIGLYFALSGDRQRDKIEYLLAGRRMSALPVCLSLFATFQSAIALLGIPTEVYTYGTMQLYNVVAMLLSYLIAIAAVIPLLYPLRLTSVYEYLLMRFESRAVQLLGAAVGVVSGMSYMTIALLSPALALETAVGIPLWLSIILVGSLGTVYTTLGGIKSVIWTDVFQTFFIFLGIVTVLVKGSMDVGGPAQVWRIGEATGRVELDVTSLDPRIRHTVWNVSFGSMFYWLSTHFSQPSMQRIVAIKTMKDAIKVFMFTIPLITIFNVVLVATGLVLTAYFYEIECDPLAAGYIKNKNQLVPYFVIHTLSSLPGVAGLYIACIFSGALSTLSSGINSLAANAVEDFFSKFLQNRSEYVTITITKLFACLFGAAAIGLAYLAKEFDGPVTQMTYTSLGATNGPLMGLFILGATFPQANSIGALAGCFTGLVSSLWLAAGSFLYGYPAKKLEYGPISGCNASNRTSLSNIAESLNKWTTLSFIDADNQTSLSDVSIYPSIPAPSSARLELDTAKWIAPQDRNFSLYDLSYVWNPLVGMLVTVVVGLVLSICTNQFLSRKPNPEAKLLFPFCRPCRKSRMYVLEDNHEMGTVEKGTDK</sequence>
<feature type="transmembrane region" description="Helical" evidence="12">
    <location>
        <begin position="161"/>
        <end position="180"/>
    </location>
</feature>